<evidence type="ECO:0000259" key="4">
    <source>
        <dbReference type="PROSITE" id="PS50835"/>
    </source>
</evidence>
<evidence type="ECO:0000256" key="1">
    <source>
        <dbReference type="ARBA" id="ARBA00023180"/>
    </source>
</evidence>
<evidence type="ECO:0000313" key="5">
    <source>
        <dbReference type="Ensembl" id="ENSPNAP00000011358.2"/>
    </source>
</evidence>
<accession>A0A3B4CIX0</accession>
<dbReference type="PANTHER" id="PTHR16675">
    <property type="entry name" value="MHC CLASS I-RELATED"/>
    <property type="match status" value="1"/>
</dbReference>
<dbReference type="PROSITE" id="PS50835">
    <property type="entry name" value="IG_LIKE"/>
    <property type="match status" value="1"/>
</dbReference>
<dbReference type="PRINTS" id="PR01638">
    <property type="entry name" value="MHCCLASSI"/>
</dbReference>
<dbReference type="InterPro" id="IPR007110">
    <property type="entry name" value="Ig-like_dom"/>
</dbReference>
<keyword evidence="1" id="KW-0325">Glycoprotein</keyword>
<feature type="signal peptide" evidence="3">
    <location>
        <begin position="1"/>
        <end position="23"/>
    </location>
</feature>
<dbReference type="InterPro" id="IPR036179">
    <property type="entry name" value="Ig-like_dom_sf"/>
</dbReference>
<protein>
    <recommendedName>
        <fullName evidence="4">Ig-like domain-containing protein</fullName>
    </recommendedName>
</protein>
<dbReference type="Gene3D" id="3.30.500.10">
    <property type="entry name" value="MHC class I-like antigen recognition-like"/>
    <property type="match status" value="1"/>
</dbReference>
<name>A0A3B4CIX0_PYGNA</name>
<dbReference type="GO" id="GO:0009897">
    <property type="term" value="C:external side of plasma membrane"/>
    <property type="evidence" value="ECO:0007669"/>
    <property type="project" value="TreeGrafter"/>
</dbReference>
<dbReference type="InterPro" id="IPR011161">
    <property type="entry name" value="MHC_I-like_Ag-recog"/>
</dbReference>
<dbReference type="Pfam" id="PF00129">
    <property type="entry name" value="MHC_I"/>
    <property type="match status" value="1"/>
</dbReference>
<dbReference type="InterPro" id="IPR050208">
    <property type="entry name" value="MHC_class-I_related"/>
</dbReference>
<evidence type="ECO:0000313" key="6">
    <source>
        <dbReference type="Proteomes" id="UP001501920"/>
    </source>
</evidence>
<proteinExistence type="inferred from homology"/>
<evidence type="ECO:0000256" key="3">
    <source>
        <dbReference type="SAM" id="SignalP"/>
    </source>
</evidence>
<comment type="similarity">
    <text evidence="2">Belongs to the MHC class I family.</text>
</comment>
<sequence>IADTTLLTLSFLVLFGFLYTSDGSYSFHSLQYIITATTPGIDFPEYIVVGLVDEEQFVYYDSNIKKMIPKTEWMQKNVREDYWTSETQKQDRVQEIFKANLAILMKRFDQTDGVHTLLRRSGCNLDKNGSVTGYFQFNYDGEEFLILDLKTLTWTAAHQKALGTKLKWEAAGDPHFRKHYLDNDCVDYLRKYVEYGNSTLGRKGKDSSSPVVCHATGFFPKAVMISWQKDGEDLHKDVELRETLPNQDGTFQKRSVLTVSPEELNRHNYTCIIQHSSLEEEVVLLVSDLSGGTNLLSLSYCYSLYS</sequence>
<reference evidence="5" key="3">
    <citation type="submission" date="2025-09" db="UniProtKB">
        <authorList>
            <consortium name="Ensembl"/>
        </authorList>
    </citation>
    <scope>IDENTIFICATION</scope>
</reference>
<feature type="domain" description="Ig-like" evidence="4">
    <location>
        <begin position="174"/>
        <end position="283"/>
    </location>
</feature>
<dbReference type="InterPro" id="IPR037055">
    <property type="entry name" value="MHC_I-like_Ag-recog_sf"/>
</dbReference>
<dbReference type="InterPro" id="IPR003597">
    <property type="entry name" value="Ig_C1-set"/>
</dbReference>
<dbReference type="PANTHER" id="PTHR16675:SF237">
    <property type="entry name" value="MHC CLASS I ANTIGEN TRANSCRIPT VARIANT 1-RELATED"/>
    <property type="match status" value="1"/>
</dbReference>
<dbReference type="InterPro" id="IPR013783">
    <property type="entry name" value="Ig-like_fold"/>
</dbReference>
<keyword evidence="6" id="KW-1185">Reference proteome</keyword>
<evidence type="ECO:0000256" key="2">
    <source>
        <dbReference type="RuleBase" id="RU004439"/>
    </source>
</evidence>
<reference evidence="5 6" key="1">
    <citation type="submission" date="2020-10" db="EMBL/GenBank/DDBJ databases">
        <title>Pygocentrus nattereri (red-bellied piranha) genome, fPygNat1, primary haplotype.</title>
        <authorList>
            <person name="Myers G."/>
            <person name="Meyer A."/>
            <person name="Karagic N."/>
            <person name="Pippel M."/>
            <person name="Winkler S."/>
            <person name="Tracey A."/>
            <person name="Wood J."/>
            <person name="Formenti G."/>
            <person name="Howe K."/>
            <person name="Fedrigo O."/>
            <person name="Jarvis E.D."/>
        </authorList>
    </citation>
    <scope>NUCLEOTIDE SEQUENCE [LARGE SCALE GENOMIC DNA]</scope>
</reference>
<dbReference type="Ensembl" id="ENSPNAT00000018291.2">
    <property type="protein sequence ID" value="ENSPNAP00000011358.2"/>
    <property type="gene ID" value="ENSPNAG00000008645.2"/>
</dbReference>
<dbReference type="InterPro" id="IPR001039">
    <property type="entry name" value="MHC_I_a_a1/a2"/>
</dbReference>
<dbReference type="GO" id="GO:0006955">
    <property type="term" value="P:immune response"/>
    <property type="evidence" value="ECO:0007669"/>
    <property type="project" value="TreeGrafter"/>
</dbReference>
<dbReference type="FunFam" id="3.30.500.10:FF:000001">
    <property type="entry name" value="H-2 class I histocompatibility antigen, alpha chain"/>
    <property type="match status" value="1"/>
</dbReference>
<dbReference type="SMART" id="SM00407">
    <property type="entry name" value="IGc1"/>
    <property type="match status" value="1"/>
</dbReference>
<dbReference type="CDD" id="cd07698">
    <property type="entry name" value="IgC1_MHC_I_alpha3"/>
    <property type="match status" value="1"/>
</dbReference>
<dbReference type="SUPFAM" id="SSF54452">
    <property type="entry name" value="MHC antigen-recognition domain"/>
    <property type="match status" value="1"/>
</dbReference>
<reference evidence="5" key="2">
    <citation type="submission" date="2025-08" db="UniProtKB">
        <authorList>
            <consortium name="Ensembl"/>
        </authorList>
    </citation>
    <scope>IDENTIFICATION</scope>
</reference>
<dbReference type="Pfam" id="PF07654">
    <property type="entry name" value="C1-set"/>
    <property type="match status" value="1"/>
</dbReference>
<dbReference type="InterPro" id="IPR011162">
    <property type="entry name" value="MHC_I/II-like_Ag-recog"/>
</dbReference>
<feature type="chain" id="PRO_5043893234" description="Ig-like domain-containing protein" evidence="3">
    <location>
        <begin position="24"/>
        <end position="306"/>
    </location>
</feature>
<dbReference type="STRING" id="42514.ENSPNAP00000011358"/>
<dbReference type="Gene3D" id="2.60.40.10">
    <property type="entry name" value="Immunoglobulins"/>
    <property type="match status" value="1"/>
</dbReference>
<dbReference type="GO" id="GO:0005615">
    <property type="term" value="C:extracellular space"/>
    <property type="evidence" value="ECO:0007669"/>
    <property type="project" value="TreeGrafter"/>
</dbReference>
<dbReference type="GeneTree" id="ENSGT01120000271828"/>
<dbReference type="SUPFAM" id="SSF48726">
    <property type="entry name" value="Immunoglobulin"/>
    <property type="match status" value="1"/>
</dbReference>
<dbReference type="AlphaFoldDB" id="A0A3B4CIX0"/>
<organism evidence="5 6">
    <name type="scientific">Pygocentrus nattereri</name>
    <name type="common">Red-bellied piranha</name>
    <dbReference type="NCBI Taxonomy" id="42514"/>
    <lineage>
        <taxon>Eukaryota</taxon>
        <taxon>Metazoa</taxon>
        <taxon>Chordata</taxon>
        <taxon>Craniata</taxon>
        <taxon>Vertebrata</taxon>
        <taxon>Euteleostomi</taxon>
        <taxon>Actinopterygii</taxon>
        <taxon>Neopterygii</taxon>
        <taxon>Teleostei</taxon>
        <taxon>Ostariophysi</taxon>
        <taxon>Characiformes</taxon>
        <taxon>Characoidei</taxon>
        <taxon>Pygocentrus</taxon>
    </lineage>
</organism>
<keyword evidence="3" id="KW-0732">Signal</keyword>
<dbReference type="Proteomes" id="UP001501920">
    <property type="component" value="Chromosome 20"/>
</dbReference>